<name>A0AB37GRX8_BACLI</name>
<geneLocation type="plasmid" evidence="2 3">
    <name>unnamed4</name>
</geneLocation>
<evidence type="ECO:0000313" key="2">
    <source>
        <dbReference type="EMBL" id="QPR75168.1"/>
    </source>
</evidence>
<evidence type="ECO:0000256" key="1">
    <source>
        <dbReference type="SAM" id="MobiDB-lite"/>
    </source>
</evidence>
<reference evidence="2 3" key="1">
    <citation type="submission" date="2020-12" db="EMBL/GenBank/DDBJ databases">
        <title>FDA dAtabase for Regulatory Grade micrObial Sequences (FDA-ARGOS): Supporting development and validation of Infectious Disease Dx tests.</title>
        <authorList>
            <person name="Nelson B."/>
            <person name="Plummer A."/>
            <person name="Tallon L."/>
            <person name="Sadzewicz L."/>
            <person name="Zhao X."/>
            <person name="Boylan J."/>
            <person name="Ott S."/>
            <person name="Bowen H."/>
            <person name="Vavikolanu K."/>
            <person name="Mehta A."/>
            <person name="Aluvathingal J."/>
            <person name="Nadendla S."/>
            <person name="Myers T."/>
            <person name="Yan Y."/>
            <person name="Sichtig H."/>
        </authorList>
    </citation>
    <scope>NUCLEOTIDE SEQUENCE [LARGE SCALE GENOMIC DNA]</scope>
    <source>
        <strain evidence="2 3">FDAARGOS_923</strain>
        <plasmid evidence="2 3">unnamed4</plasmid>
    </source>
</reference>
<dbReference type="EMBL" id="CP065648">
    <property type="protein sequence ID" value="QPR75168.1"/>
    <property type="molecule type" value="Genomic_DNA"/>
</dbReference>
<accession>A0AB37GRX8</accession>
<evidence type="ECO:0000313" key="3">
    <source>
        <dbReference type="Proteomes" id="UP000595038"/>
    </source>
</evidence>
<dbReference type="RefSeq" id="WP_197942150.1">
    <property type="nucleotide sequence ID" value="NZ_CP065648.1"/>
</dbReference>
<organism evidence="2 3">
    <name type="scientific">Bacillus licheniformis</name>
    <dbReference type="NCBI Taxonomy" id="1402"/>
    <lineage>
        <taxon>Bacteria</taxon>
        <taxon>Bacillati</taxon>
        <taxon>Bacillota</taxon>
        <taxon>Bacilli</taxon>
        <taxon>Bacillales</taxon>
        <taxon>Bacillaceae</taxon>
        <taxon>Bacillus</taxon>
    </lineage>
</organism>
<protein>
    <recommendedName>
        <fullName evidence="4">Arc-like DNA binding domain-containing protein</fullName>
    </recommendedName>
</protein>
<proteinExistence type="predicted"/>
<sequence length="158" mass="18330">MRINDVREKYKVFQPKDKIQLRLPVDTSPDVIKYINKLSRRYGRNFSGEMVRRLISVLETELQINKTKRNSIIVPLPEDLTYNESKKLESEEVRTLIGQLALQLIREPAKAVRLSSEEDEGSKTDDNKSSETAPVIQNEKVLQFAQDNFLDFDDDDDD</sequence>
<dbReference type="AlphaFoldDB" id="A0AB37GRX8"/>
<keyword evidence="2" id="KW-0614">Plasmid</keyword>
<dbReference type="Proteomes" id="UP000595038">
    <property type="component" value="Plasmid unnamed4"/>
</dbReference>
<evidence type="ECO:0008006" key="4">
    <source>
        <dbReference type="Google" id="ProtNLM"/>
    </source>
</evidence>
<feature type="region of interest" description="Disordered" evidence="1">
    <location>
        <begin position="113"/>
        <end position="139"/>
    </location>
</feature>
<gene>
    <name evidence="2" type="ORF">I6G80_24490</name>
</gene>